<keyword evidence="5" id="KW-1185">Reference proteome</keyword>
<feature type="domain" description="Oxidoreductase putative C-terminal" evidence="3">
    <location>
        <begin position="206"/>
        <end position="347"/>
    </location>
</feature>
<evidence type="ECO:0000313" key="5">
    <source>
        <dbReference type="Proteomes" id="UP000217199"/>
    </source>
</evidence>
<accession>A0A286UWP5</accession>
<feature type="region of interest" description="Disordered" evidence="1">
    <location>
        <begin position="1"/>
        <end position="29"/>
    </location>
</feature>
<dbReference type="Pfam" id="PF08635">
    <property type="entry name" value="ox_reductase_C"/>
    <property type="match status" value="1"/>
</dbReference>
<dbReference type="GO" id="GO:0000166">
    <property type="term" value="F:nucleotide binding"/>
    <property type="evidence" value="ECO:0007669"/>
    <property type="project" value="InterPro"/>
</dbReference>
<dbReference type="InterPro" id="IPR052515">
    <property type="entry name" value="Gfo/Idh/MocA_Oxidoreductase"/>
</dbReference>
<dbReference type="Proteomes" id="UP000217199">
    <property type="component" value="Unassembled WGS sequence"/>
</dbReference>
<dbReference type="Gene3D" id="3.40.50.720">
    <property type="entry name" value="NAD(P)-binding Rossmann-like Domain"/>
    <property type="match status" value="1"/>
</dbReference>
<name>A0A286UWP5_9AGAM</name>
<feature type="compositionally biased region" description="Basic and acidic residues" evidence="1">
    <location>
        <begin position="9"/>
        <end position="20"/>
    </location>
</feature>
<dbReference type="Pfam" id="PF01408">
    <property type="entry name" value="GFO_IDH_MocA"/>
    <property type="match status" value="1"/>
</dbReference>
<dbReference type="SUPFAM" id="SSF51735">
    <property type="entry name" value="NAD(P)-binding Rossmann-fold domains"/>
    <property type="match status" value="1"/>
</dbReference>
<evidence type="ECO:0000313" key="4">
    <source>
        <dbReference type="EMBL" id="PAV23954.1"/>
    </source>
</evidence>
<dbReference type="InterPro" id="IPR013944">
    <property type="entry name" value="OxRdtase_put_C"/>
</dbReference>
<evidence type="ECO:0000259" key="2">
    <source>
        <dbReference type="Pfam" id="PF01408"/>
    </source>
</evidence>
<feature type="domain" description="Gfo/Idh/MocA-like oxidoreductase N-terminal" evidence="2">
    <location>
        <begin position="50"/>
        <end position="203"/>
    </location>
</feature>
<dbReference type="PANTHER" id="PTHR43249">
    <property type="entry name" value="UDP-N-ACETYL-2-AMINO-2-DEOXY-D-GLUCURONATE OXIDASE"/>
    <property type="match status" value="1"/>
</dbReference>
<evidence type="ECO:0000259" key="3">
    <source>
        <dbReference type="Pfam" id="PF08635"/>
    </source>
</evidence>
<dbReference type="STRING" id="2282107.A0A286UWP5"/>
<gene>
    <name evidence="4" type="ORF">PNOK_0102200</name>
</gene>
<dbReference type="OrthoDB" id="10250282at2759"/>
<proteinExistence type="predicted"/>
<evidence type="ECO:0000256" key="1">
    <source>
        <dbReference type="SAM" id="MobiDB-lite"/>
    </source>
</evidence>
<dbReference type="AlphaFoldDB" id="A0A286UWP5"/>
<comment type="caution">
    <text evidence="4">The sequence shown here is derived from an EMBL/GenBank/DDBJ whole genome shotgun (WGS) entry which is preliminary data.</text>
</comment>
<dbReference type="Gene3D" id="3.30.360.10">
    <property type="entry name" value="Dihydrodipicolinate Reductase, domain 2"/>
    <property type="match status" value="1"/>
</dbReference>
<dbReference type="EMBL" id="NBII01000001">
    <property type="protein sequence ID" value="PAV23954.1"/>
    <property type="molecule type" value="Genomic_DNA"/>
</dbReference>
<dbReference type="InterPro" id="IPR036291">
    <property type="entry name" value="NAD(P)-bd_dom_sf"/>
</dbReference>
<dbReference type="InterPro" id="IPR000683">
    <property type="entry name" value="Gfo/Idh/MocA-like_OxRdtase_N"/>
</dbReference>
<protein>
    <submittedName>
        <fullName evidence="4">Nad binding dehydrogenase</fullName>
    </submittedName>
</protein>
<sequence>MHSPLTSRRPSERRPSDRRMSGAASRKNSIDPSRLIRMDKITHIGGSDNFNVVFVGAGNIMFGSDEGPWNHSFRFEHKLGPRLKVVALIDPAVDRAQSVLKAKCDSFVVSAYKDTRIYKSLDEFIKGRSEKEAINAFVIGSPPMFRGSTKPGRDVELQILKHFPGVAMFIEKPVATHPDAEIENAFSVAKTISDSGVICSVGYMLRYLKAVQMMKQIIEENNLTVMATVARYACAYQAIAKPDWWDKSKSCGPIVEQGTHFCDLSRYFGGDVDIDSVVAHSVEWDEAPGKLSKMSIDESKIAPEDRIPRITSATWKYESGAVGSLTHAVALQGTNYSCELEVFADGYSLKLVNPYVQPILYIRRPGDDYEETHRFPDDDPFFSEVSNWIDVIEDIEYDDESGLILSTYEDACKTYEFTWAIRRASEQSIKKKDQTATTSKPVS</sequence>
<reference evidence="4 5" key="1">
    <citation type="journal article" date="2017" name="Mol. Ecol.">
        <title>Comparative and population genomic landscape of Phellinus noxius: A hypervariable fungus causing root rot in trees.</title>
        <authorList>
            <person name="Chung C.L."/>
            <person name="Lee T.J."/>
            <person name="Akiba M."/>
            <person name="Lee H.H."/>
            <person name="Kuo T.H."/>
            <person name="Liu D."/>
            <person name="Ke H.M."/>
            <person name="Yokoi T."/>
            <person name="Roa M.B."/>
            <person name="Lu M.J."/>
            <person name="Chang Y.Y."/>
            <person name="Ann P.J."/>
            <person name="Tsai J.N."/>
            <person name="Chen C.Y."/>
            <person name="Tzean S.S."/>
            <person name="Ota Y."/>
            <person name="Hattori T."/>
            <person name="Sahashi N."/>
            <person name="Liou R.F."/>
            <person name="Kikuchi T."/>
            <person name="Tsai I.J."/>
        </authorList>
    </citation>
    <scope>NUCLEOTIDE SEQUENCE [LARGE SCALE GENOMIC DNA]</scope>
    <source>
        <strain evidence="4 5">FFPRI411160</strain>
    </source>
</reference>
<dbReference type="SUPFAM" id="SSF55347">
    <property type="entry name" value="Glyceraldehyde-3-phosphate dehydrogenase-like, C-terminal domain"/>
    <property type="match status" value="1"/>
</dbReference>
<organism evidence="4 5">
    <name type="scientific">Pyrrhoderma noxium</name>
    <dbReference type="NCBI Taxonomy" id="2282107"/>
    <lineage>
        <taxon>Eukaryota</taxon>
        <taxon>Fungi</taxon>
        <taxon>Dikarya</taxon>
        <taxon>Basidiomycota</taxon>
        <taxon>Agaricomycotina</taxon>
        <taxon>Agaricomycetes</taxon>
        <taxon>Hymenochaetales</taxon>
        <taxon>Hymenochaetaceae</taxon>
        <taxon>Pyrrhoderma</taxon>
    </lineage>
</organism>
<dbReference type="PANTHER" id="PTHR43249:SF1">
    <property type="entry name" value="D-GLUCOSIDE 3-DEHYDROGENASE"/>
    <property type="match status" value="1"/>
</dbReference>
<dbReference type="InParanoid" id="A0A286UWP5"/>